<dbReference type="Proteomes" id="UP000604083">
    <property type="component" value="Unassembled WGS sequence"/>
</dbReference>
<proteinExistence type="predicted"/>
<evidence type="ECO:0008006" key="3">
    <source>
        <dbReference type="Google" id="ProtNLM"/>
    </source>
</evidence>
<dbReference type="SUPFAM" id="SSF81301">
    <property type="entry name" value="Nucleotidyltransferase"/>
    <property type="match status" value="1"/>
</dbReference>
<dbReference type="AlphaFoldDB" id="A0A934RSP5"/>
<dbReference type="InterPro" id="IPR043519">
    <property type="entry name" value="NT_sf"/>
</dbReference>
<comment type="caution">
    <text evidence="1">The sequence shown here is derived from an EMBL/GenBank/DDBJ whole genome shotgun (WGS) entry which is preliminary data.</text>
</comment>
<gene>
    <name evidence="1" type="ORF">JIN78_12800</name>
</gene>
<dbReference type="Gene3D" id="3.30.460.40">
    <property type="match status" value="1"/>
</dbReference>
<evidence type="ECO:0000313" key="1">
    <source>
        <dbReference type="EMBL" id="MBK1834941.1"/>
    </source>
</evidence>
<dbReference type="EMBL" id="JAENIO010000036">
    <property type="protein sequence ID" value="MBK1834941.1"/>
    <property type="molecule type" value="Genomic_DNA"/>
</dbReference>
<reference evidence="1" key="1">
    <citation type="submission" date="2021-01" db="EMBL/GenBank/DDBJ databases">
        <title>Modified the classification status of verrucomicrobia.</title>
        <authorList>
            <person name="Feng X."/>
        </authorList>
    </citation>
    <scope>NUCLEOTIDE SEQUENCE</scope>
    <source>
        <strain evidence="1">KCTC 12986</strain>
    </source>
</reference>
<evidence type="ECO:0000313" key="2">
    <source>
        <dbReference type="Proteomes" id="UP000604083"/>
    </source>
</evidence>
<accession>A0A934RSP5</accession>
<name>A0A934RSP5_9BACT</name>
<protein>
    <recommendedName>
        <fullName evidence="3">Nucleotidyltransferase domain-containing protein</fullName>
    </recommendedName>
</protein>
<dbReference type="RefSeq" id="WP_200392375.1">
    <property type="nucleotide sequence ID" value="NZ_JAENIO010000036.1"/>
</dbReference>
<organism evidence="1 2">
    <name type="scientific">Roseibacillus ishigakijimensis</name>
    <dbReference type="NCBI Taxonomy" id="454146"/>
    <lineage>
        <taxon>Bacteria</taxon>
        <taxon>Pseudomonadati</taxon>
        <taxon>Verrucomicrobiota</taxon>
        <taxon>Verrucomicrobiia</taxon>
        <taxon>Verrucomicrobiales</taxon>
        <taxon>Verrucomicrobiaceae</taxon>
        <taxon>Roseibacillus</taxon>
    </lineage>
</organism>
<keyword evidence="2" id="KW-1185">Reference proteome</keyword>
<sequence>MTGAALLAKFVDFLNQREIPYMVVGSFSSNYFGVPRSTKDADIVVEMDADSWTRLARELPEGMNIEAQGFFEMVTATRKELISTEGSLFEIEVFHLSEDEFDQERFQRRVQVDLGEGVKTWVASAEDVVVQKLRWSERALRPKDFDDVVKVLYRQQDALDFNYIESWCQKHGSLEHLKEARAAAGV</sequence>